<dbReference type="Proteomes" id="UP001357485">
    <property type="component" value="Unassembled WGS sequence"/>
</dbReference>
<sequence length="82" mass="9515">MDRQLKSFGIDHVASICTRTDGFECHALARDLFAKGYDLREYDEKTLASKLLKSQIRKRERRLVKAAPQAKGRTLAEMERFK</sequence>
<evidence type="ECO:0000313" key="2">
    <source>
        <dbReference type="Proteomes" id="UP001357485"/>
    </source>
</evidence>
<reference evidence="1 2" key="1">
    <citation type="submission" date="2023-08" db="EMBL/GenBank/DDBJ databases">
        <title>Black Yeasts Isolated from many extreme environments.</title>
        <authorList>
            <person name="Coleine C."/>
            <person name="Stajich J.E."/>
            <person name="Selbmann L."/>
        </authorList>
    </citation>
    <scope>NUCLEOTIDE SEQUENCE [LARGE SCALE GENOMIC DNA]</scope>
    <source>
        <strain evidence="1 2">CCFEE 536</strain>
    </source>
</reference>
<protein>
    <submittedName>
        <fullName evidence="1">Uncharacterized protein</fullName>
    </submittedName>
</protein>
<evidence type="ECO:0000313" key="1">
    <source>
        <dbReference type="EMBL" id="KAK5286327.1"/>
    </source>
</evidence>
<gene>
    <name evidence="1" type="ORF">LTR16_004238</name>
</gene>
<accession>A0ABR0M6I7</accession>
<dbReference type="EMBL" id="JAVRRA010000537">
    <property type="protein sequence ID" value="KAK5286327.1"/>
    <property type="molecule type" value="Genomic_DNA"/>
</dbReference>
<proteinExistence type="predicted"/>
<keyword evidence="2" id="KW-1185">Reference proteome</keyword>
<comment type="caution">
    <text evidence="1">The sequence shown here is derived from an EMBL/GenBank/DDBJ whole genome shotgun (WGS) entry which is preliminary data.</text>
</comment>
<organism evidence="1 2">
    <name type="scientific">Cryomyces antarcticus</name>
    <dbReference type="NCBI Taxonomy" id="329879"/>
    <lineage>
        <taxon>Eukaryota</taxon>
        <taxon>Fungi</taxon>
        <taxon>Dikarya</taxon>
        <taxon>Ascomycota</taxon>
        <taxon>Pezizomycotina</taxon>
        <taxon>Dothideomycetes</taxon>
        <taxon>Dothideomycetes incertae sedis</taxon>
        <taxon>Cryomyces</taxon>
    </lineage>
</organism>
<name>A0ABR0M6I7_9PEZI</name>